<dbReference type="PANTHER" id="PTHR43065:SF42">
    <property type="entry name" value="TWO-COMPONENT SENSOR PPRA"/>
    <property type="match status" value="1"/>
</dbReference>
<evidence type="ECO:0000313" key="6">
    <source>
        <dbReference type="Proteomes" id="UP000179129"/>
    </source>
</evidence>
<evidence type="ECO:0000256" key="3">
    <source>
        <dbReference type="ARBA" id="ARBA00022553"/>
    </source>
</evidence>
<dbReference type="SMART" id="SM00388">
    <property type="entry name" value="HisKA"/>
    <property type="match status" value="1"/>
</dbReference>
<dbReference type="InterPro" id="IPR015943">
    <property type="entry name" value="WD40/YVTN_repeat-like_dom_sf"/>
</dbReference>
<dbReference type="SMART" id="SM00065">
    <property type="entry name" value="GAF"/>
    <property type="match status" value="1"/>
</dbReference>
<dbReference type="EMBL" id="MFIX01000145">
    <property type="protein sequence ID" value="OGG03419.1"/>
    <property type="molecule type" value="Genomic_DNA"/>
</dbReference>
<name>A0A1F5YTC2_9BACT</name>
<dbReference type="InterPro" id="IPR003661">
    <property type="entry name" value="HisK_dim/P_dom"/>
</dbReference>
<dbReference type="PROSITE" id="PS50109">
    <property type="entry name" value="HIS_KIN"/>
    <property type="match status" value="1"/>
</dbReference>
<organism evidence="5 6">
    <name type="scientific">Candidatus Glassbacteria bacterium RIFCSPLOWO2_12_FULL_58_11</name>
    <dbReference type="NCBI Taxonomy" id="1817867"/>
    <lineage>
        <taxon>Bacteria</taxon>
        <taxon>Candidatus Glassiibacteriota</taxon>
    </lineage>
</organism>
<dbReference type="InterPro" id="IPR003594">
    <property type="entry name" value="HATPase_dom"/>
</dbReference>
<dbReference type="SMART" id="SM00387">
    <property type="entry name" value="HATPase_c"/>
    <property type="match status" value="1"/>
</dbReference>
<comment type="catalytic activity">
    <reaction evidence="1">
        <text>ATP + protein L-histidine = ADP + protein N-phospho-L-histidine.</text>
        <dbReference type="EC" id="2.7.13.3"/>
    </reaction>
</comment>
<dbReference type="PRINTS" id="PR00344">
    <property type="entry name" value="BCTRLSENSOR"/>
</dbReference>
<dbReference type="EC" id="2.7.13.3" evidence="2"/>
<protein>
    <recommendedName>
        <fullName evidence="2">histidine kinase</fullName>
        <ecNumber evidence="2">2.7.13.3</ecNumber>
    </recommendedName>
</protein>
<dbReference type="Pfam" id="PF07494">
    <property type="entry name" value="Reg_prop"/>
    <property type="match status" value="2"/>
</dbReference>
<dbReference type="Pfam" id="PF02518">
    <property type="entry name" value="HATPase_c"/>
    <property type="match status" value="1"/>
</dbReference>
<dbReference type="InterPro" id="IPR005467">
    <property type="entry name" value="His_kinase_dom"/>
</dbReference>
<dbReference type="InterPro" id="IPR013783">
    <property type="entry name" value="Ig-like_fold"/>
</dbReference>
<dbReference type="GO" id="GO:0000155">
    <property type="term" value="F:phosphorelay sensor kinase activity"/>
    <property type="evidence" value="ECO:0007669"/>
    <property type="project" value="InterPro"/>
</dbReference>
<dbReference type="Gene3D" id="3.30.450.40">
    <property type="match status" value="1"/>
</dbReference>
<dbReference type="SUPFAM" id="SSF55781">
    <property type="entry name" value="GAF domain-like"/>
    <property type="match status" value="1"/>
</dbReference>
<sequence length="1248" mass="139841">MPARLVEKKDNIFALILFAGAVMLLRPAGEALGNTPADWRFFDSSDGLVESWTRCVSIGPDGKVWATHGDVAELSWMDGWPGPDGRFVHTLPSPGSNMKVYESRSGQLWSLYQNGIELYREGKWNQFKVKGVENNYSTDFDGISMLNINRVSLLPSKNNKALYLLPDCLMSFDAISGQNEPVIKAEATKLGGFIDMIPGSEGSLWITGQRGIGRLEQPDEPHGRIWHEYLLESMGVKDFQAPTTGPDKELFAVAVNRRSNKKELIHFDGMKWNEFSCHGRDVLKGWLGLEGSYWISTERQQLSLVQNGTEEIQEKVGILAGDLHDVAIENDGIFWLATSQGLARFAPSIWRTPGALKGIKDRIHAIYEDSQGRIWFAAVFHLLLYQEGSWKIYALPRNLETQPFFTQSLCSLPDGRIAIGVIPYQYFLLVFNPTTEKFEFIRHSLEDSTGQSQKSLIRLIAPRKDGSIWVETNQAEGSGKVCLEIFDGKNFQSCLELKREWNVTNLRYIFEAQDGTVWIGGVIGKSLLKYKDGKAKIFGPSDGYSGVGGFCIAELEGGKIWVGGRDNISEFDGRKWSVVRSGLAGVRSIVRGRDGSIWVASGTGVHRFHEGAWIVYTNEDGLPNTVVFKIFEDSEGRIWAGTIQGLGLYHPEADTDPPRTLISSKENLKDAAPDGNVRLIFSGADRWKQTQLEHLLYSYRLNDGPWSVFKTGTVALFNNLSHGMHRFEVRAMDNNLNIDPRPAVFEFTVLLPWYKEIGFQVVAAAGTTIIVILLGYAIHRHVLLEKLVVKRTRDLQAANLHLQENFSELERADRMLKQEHEKLELTLEHERLLARIAFRLNSTDAFPGPMDELLDMIGRATGINSIGIYSLDPGLRKTARLAHWHSAAADQPDREFEEKNISELLFSGVNGLFQKVISGESVAISDFPDANDKKGVQSSRLPDSVFMLPVGTADSIMGCICLCRSSRYLWKPEERNLFSTIAAMIANAWRRYEYLQERLEADRKRTEAIQMAEKTARLASIGVMAAGITHEINQPLNSIRIISEGAILDHERKKGKRPEEKILTFRKIFQQVRRIEDVIRHMRTFWINPAESIQEAIDLNESVESALSLVSTQINSHEIELKLYLHESPLIIQGNRVHLEQIVINLLINAIHALDELVSEAKTIKILTHLVEGHAVLEIEDNGKGIPAGDEEEIFEPFYTTKLPEKGVGLGLAIVKKFVEGMNGTISARKSSGSGAIFTVELQTCPRG</sequence>
<dbReference type="InterPro" id="IPR036097">
    <property type="entry name" value="HisK_dim/P_sf"/>
</dbReference>
<proteinExistence type="predicted"/>
<dbReference type="InterPro" id="IPR029016">
    <property type="entry name" value="GAF-like_dom_sf"/>
</dbReference>
<dbReference type="InterPro" id="IPR004358">
    <property type="entry name" value="Sig_transdc_His_kin-like_C"/>
</dbReference>
<dbReference type="SUPFAM" id="SSF55874">
    <property type="entry name" value="ATPase domain of HSP90 chaperone/DNA topoisomerase II/histidine kinase"/>
    <property type="match status" value="1"/>
</dbReference>
<dbReference type="CDD" id="cd00082">
    <property type="entry name" value="HisKA"/>
    <property type="match status" value="1"/>
</dbReference>
<accession>A0A1F5YTC2</accession>
<comment type="caution">
    <text evidence="5">The sequence shown here is derived from an EMBL/GenBank/DDBJ whole genome shotgun (WGS) entry which is preliminary data.</text>
</comment>
<dbReference type="InterPro" id="IPR036890">
    <property type="entry name" value="HATPase_C_sf"/>
</dbReference>
<dbReference type="CDD" id="cd00075">
    <property type="entry name" value="HATPase"/>
    <property type="match status" value="1"/>
</dbReference>
<evidence type="ECO:0000256" key="2">
    <source>
        <dbReference type="ARBA" id="ARBA00012438"/>
    </source>
</evidence>
<evidence type="ECO:0000256" key="1">
    <source>
        <dbReference type="ARBA" id="ARBA00000085"/>
    </source>
</evidence>
<reference evidence="5 6" key="1">
    <citation type="journal article" date="2016" name="Nat. Commun.">
        <title>Thousands of microbial genomes shed light on interconnected biogeochemical processes in an aquifer system.</title>
        <authorList>
            <person name="Anantharaman K."/>
            <person name="Brown C.T."/>
            <person name="Hug L.A."/>
            <person name="Sharon I."/>
            <person name="Castelle C.J."/>
            <person name="Probst A.J."/>
            <person name="Thomas B.C."/>
            <person name="Singh A."/>
            <person name="Wilkins M.J."/>
            <person name="Karaoz U."/>
            <person name="Brodie E.L."/>
            <person name="Williams K.H."/>
            <person name="Hubbard S.S."/>
            <person name="Banfield J.F."/>
        </authorList>
    </citation>
    <scope>NUCLEOTIDE SEQUENCE [LARGE SCALE GENOMIC DNA]</scope>
</reference>
<dbReference type="InterPro" id="IPR003018">
    <property type="entry name" value="GAF"/>
</dbReference>
<dbReference type="Proteomes" id="UP000179129">
    <property type="component" value="Unassembled WGS sequence"/>
</dbReference>
<dbReference type="Gene3D" id="2.130.10.10">
    <property type="entry name" value="YVTN repeat-like/Quinoprotein amine dehydrogenase"/>
    <property type="match status" value="2"/>
</dbReference>
<dbReference type="Gene3D" id="1.10.287.130">
    <property type="match status" value="1"/>
</dbReference>
<dbReference type="Gene3D" id="3.30.565.10">
    <property type="entry name" value="Histidine kinase-like ATPase, C-terminal domain"/>
    <property type="match status" value="1"/>
</dbReference>
<dbReference type="SUPFAM" id="SSF47384">
    <property type="entry name" value="Homodimeric domain of signal transducing histidine kinase"/>
    <property type="match status" value="1"/>
</dbReference>
<dbReference type="AlphaFoldDB" id="A0A1F5YTC2"/>
<evidence type="ECO:0000313" key="5">
    <source>
        <dbReference type="EMBL" id="OGG03419.1"/>
    </source>
</evidence>
<dbReference type="STRING" id="1817867.A3F83_01140"/>
<keyword evidence="3" id="KW-0597">Phosphoprotein</keyword>
<evidence type="ECO:0000259" key="4">
    <source>
        <dbReference type="PROSITE" id="PS50109"/>
    </source>
</evidence>
<gene>
    <name evidence="5" type="ORF">A3F83_01140</name>
</gene>
<feature type="domain" description="Histidine kinase" evidence="4">
    <location>
        <begin position="1027"/>
        <end position="1246"/>
    </location>
</feature>
<dbReference type="SUPFAM" id="SSF63829">
    <property type="entry name" value="Calcium-dependent phosphotriesterase"/>
    <property type="match status" value="2"/>
</dbReference>
<dbReference type="Gene3D" id="2.60.40.10">
    <property type="entry name" value="Immunoglobulins"/>
    <property type="match status" value="1"/>
</dbReference>
<dbReference type="PANTHER" id="PTHR43065">
    <property type="entry name" value="SENSOR HISTIDINE KINASE"/>
    <property type="match status" value="1"/>
</dbReference>
<dbReference type="InterPro" id="IPR011110">
    <property type="entry name" value="Reg_prop"/>
</dbReference>